<proteinExistence type="predicted"/>
<reference evidence="1 2" key="1">
    <citation type="submission" date="2017-06" db="EMBL/GenBank/DDBJ databases">
        <authorList>
            <consortium name="Pathogen Informatics"/>
        </authorList>
    </citation>
    <scope>NUCLEOTIDE SEQUENCE [LARGE SCALE GENOMIC DNA]</scope>
    <source>
        <strain evidence="1 2">NCTC13039</strain>
    </source>
</reference>
<accession>A0A239VEP9</accession>
<dbReference type="EMBL" id="LT906453">
    <property type="protein sequence ID" value="SNV20138.1"/>
    <property type="molecule type" value="Genomic_DNA"/>
</dbReference>
<dbReference type="AlphaFoldDB" id="A0A239VEP9"/>
<dbReference type="KEGG" id="dco:SAMEA4475696_0927"/>
<evidence type="ECO:0000313" key="1">
    <source>
        <dbReference type="EMBL" id="SNV20138.1"/>
    </source>
</evidence>
<sequence length="46" mass="4930">MSSLILDRAALTRCAVPSCVFCSVDYCQVVETVSVVQDFSAGSTNR</sequence>
<keyword evidence="2" id="KW-1185">Reference proteome</keyword>
<organism evidence="1 2">
    <name type="scientific">Dermatophilus congolensis</name>
    <dbReference type="NCBI Taxonomy" id="1863"/>
    <lineage>
        <taxon>Bacteria</taxon>
        <taxon>Bacillati</taxon>
        <taxon>Actinomycetota</taxon>
        <taxon>Actinomycetes</taxon>
        <taxon>Micrococcales</taxon>
        <taxon>Dermatophilaceae</taxon>
        <taxon>Dermatophilus</taxon>
    </lineage>
</organism>
<gene>
    <name evidence="1" type="ORF">SAMEA4475696_00927</name>
</gene>
<name>A0A239VEP9_9MICO</name>
<evidence type="ECO:0000313" key="2">
    <source>
        <dbReference type="Proteomes" id="UP000242637"/>
    </source>
</evidence>
<dbReference type="Proteomes" id="UP000242637">
    <property type="component" value="Chromosome 1"/>
</dbReference>
<protein>
    <submittedName>
        <fullName evidence="1">Uncharacterized protein</fullName>
    </submittedName>
</protein>